<keyword evidence="2" id="KW-0472">Membrane</keyword>
<name>A0A495W2E2_9PSEU</name>
<feature type="transmembrane region" description="Helical" evidence="2">
    <location>
        <begin position="34"/>
        <end position="54"/>
    </location>
</feature>
<evidence type="ECO:0000313" key="3">
    <source>
        <dbReference type="EMBL" id="RKT55310.1"/>
    </source>
</evidence>
<keyword evidence="4" id="KW-1185">Reference proteome</keyword>
<evidence type="ECO:0000256" key="2">
    <source>
        <dbReference type="SAM" id="Phobius"/>
    </source>
</evidence>
<dbReference type="AlphaFoldDB" id="A0A495W2E2"/>
<accession>A0A495W2E2</accession>
<comment type="caution">
    <text evidence="3">The sequence shown here is derived from an EMBL/GenBank/DDBJ whole genome shotgun (WGS) entry which is preliminary data.</text>
</comment>
<reference evidence="3 4" key="1">
    <citation type="submission" date="2018-10" db="EMBL/GenBank/DDBJ databases">
        <title>Sequencing the genomes of 1000 actinobacteria strains.</title>
        <authorList>
            <person name="Klenk H.-P."/>
        </authorList>
    </citation>
    <scope>NUCLEOTIDE SEQUENCE [LARGE SCALE GENOMIC DNA]</scope>
    <source>
        <strain evidence="3 4">DSM 43800</strain>
    </source>
</reference>
<keyword evidence="2" id="KW-1133">Transmembrane helix</keyword>
<dbReference type="RefSeq" id="WP_147455175.1">
    <property type="nucleotide sequence ID" value="NZ_RBXO01000001.1"/>
</dbReference>
<feature type="region of interest" description="Disordered" evidence="1">
    <location>
        <begin position="124"/>
        <end position="144"/>
    </location>
</feature>
<sequence length="144" mass="15927">MTISRQRAAARAARVADLVRVEWVRRRRDLCAELCWQLLIVHFGLAGLVARTALRARREWLAARARGRAGTWWTRLGLGDAAEMALSAVGLPGDVVRYAVVVAVWLVARVHRAVVRRRSPLIRDPPARERRTPRGVGPGAGPSA</sequence>
<protein>
    <submittedName>
        <fullName evidence="3">Uncharacterized protein</fullName>
    </submittedName>
</protein>
<evidence type="ECO:0000256" key="1">
    <source>
        <dbReference type="SAM" id="MobiDB-lite"/>
    </source>
</evidence>
<proteinExistence type="predicted"/>
<gene>
    <name evidence="3" type="ORF">C8E97_3973</name>
</gene>
<keyword evidence="2" id="KW-0812">Transmembrane</keyword>
<dbReference type="Proteomes" id="UP000282084">
    <property type="component" value="Unassembled WGS sequence"/>
</dbReference>
<evidence type="ECO:0000313" key="4">
    <source>
        <dbReference type="Proteomes" id="UP000282084"/>
    </source>
</evidence>
<organism evidence="3 4">
    <name type="scientific">Saccharothrix australiensis</name>
    <dbReference type="NCBI Taxonomy" id="2072"/>
    <lineage>
        <taxon>Bacteria</taxon>
        <taxon>Bacillati</taxon>
        <taxon>Actinomycetota</taxon>
        <taxon>Actinomycetes</taxon>
        <taxon>Pseudonocardiales</taxon>
        <taxon>Pseudonocardiaceae</taxon>
        <taxon>Saccharothrix</taxon>
    </lineage>
</organism>
<dbReference type="EMBL" id="RBXO01000001">
    <property type="protein sequence ID" value="RKT55310.1"/>
    <property type="molecule type" value="Genomic_DNA"/>
</dbReference>
<feature type="transmembrane region" description="Helical" evidence="2">
    <location>
        <begin position="95"/>
        <end position="115"/>
    </location>
</feature>